<dbReference type="AlphaFoldDB" id="A0AAN9TT62"/>
<dbReference type="InterPro" id="IPR000210">
    <property type="entry name" value="BTB/POZ_dom"/>
</dbReference>
<evidence type="ECO:0000313" key="7">
    <source>
        <dbReference type="EMBL" id="KAK7604417.1"/>
    </source>
</evidence>
<keyword evidence="2" id="KW-0539">Nucleus</keyword>
<protein>
    <recommendedName>
        <fullName evidence="9">Broad-complex</fullName>
    </recommendedName>
</protein>
<dbReference type="SUPFAM" id="SSF54695">
    <property type="entry name" value="POZ domain"/>
    <property type="match status" value="1"/>
</dbReference>
<dbReference type="InterPro" id="IPR051095">
    <property type="entry name" value="Dros_DevTransReg"/>
</dbReference>
<feature type="domain" description="C2H2-type" evidence="6">
    <location>
        <begin position="400"/>
        <end position="423"/>
    </location>
</feature>
<evidence type="ECO:0000259" key="6">
    <source>
        <dbReference type="PROSITE" id="PS50157"/>
    </source>
</evidence>
<dbReference type="SMART" id="SM00355">
    <property type="entry name" value="ZnF_C2H2"/>
    <property type="match status" value="4"/>
</dbReference>
<keyword evidence="8" id="KW-1185">Reference proteome</keyword>
<dbReference type="Pfam" id="PF00096">
    <property type="entry name" value="zf-C2H2"/>
    <property type="match status" value="3"/>
</dbReference>
<evidence type="ECO:0000313" key="8">
    <source>
        <dbReference type="Proteomes" id="UP001367676"/>
    </source>
</evidence>
<dbReference type="EMBL" id="JBBCAQ010000003">
    <property type="protein sequence ID" value="KAK7604417.1"/>
    <property type="molecule type" value="Genomic_DNA"/>
</dbReference>
<feature type="compositionally biased region" description="Basic and acidic residues" evidence="4">
    <location>
        <begin position="241"/>
        <end position="254"/>
    </location>
</feature>
<feature type="domain" description="C2H2-type" evidence="6">
    <location>
        <begin position="336"/>
        <end position="364"/>
    </location>
</feature>
<dbReference type="Proteomes" id="UP001367676">
    <property type="component" value="Unassembled WGS sequence"/>
</dbReference>
<comment type="caution">
    <text evidence="7">The sequence shown here is derived from an EMBL/GenBank/DDBJ whole genome shotgun (WGS) entry which is preliminary data.</text>
</comment>
<accession>A0AAN9TT62</accession>
<dbReference type="CDD" id="cd18315">
    <property type="entry name" value="BTB_POZ_BAB-like"/>
    <property type="match status" value="1"/>
</dbReference>
<dbReference type="Gene3D" id="3.30.710.10">
    <property type="entry name" value="Potassium Channel Kv1.1, Chain A"/>
    <property type="match status" value="1"/>
</dbReference>
<dbReference type="PANTHER" id="PTHR23110">
    <property type="entry name" value="BTB DOMAIN TRANSCRIPTION FACTOR"/>
    <property type="match status" value="1"/>
</dbReference>
<comment type="subcellular location">
    <subcellularLocation>
        <location evidence="1">Nucleus</location>
    </subcellularLocation>
</comment>
<keyword evidence="3" id="KW-0479">Metal-binding</keyword>
<reference evidence="7 8" key="1">
    <citation type="submission" date="2024-03" db="EMBL/GenBank/DDBJ databases">
        <title>Adaptation during the transition from Ophiocordyceps entomopathogen to insect associate is accompanied by gene loss and intensified selection.</title>
        <authorList>
            <person name="Ward C.M."/>
            <person name="Onetto C.A."/>
            <person name="Borneman A.R."/>
        </authorList>
    </citation>
    <scope>NUCLEOTIDE SEQUENCE [LARGE SCALE GENOMIC DNA]</scope>
    <source>
        <strain evidence="7">AWRI1</strain>
        <tissue evidence="7">Single Adult Female</tissue>
    </source>
</reference>
<dbReference type="SUPFAM" id="SSF57667">
    <property type="entry name" value="beta-beta-alpha zinc fingers"/>
    <property type="match status" value="2"/>
</dbReference>
<feature type="compositionally biased region" description="Acidic residues" evidence="4">
    <location>
        <begin position="259"/>
        <end position="268"/>
    </location>
</feature>
<feature type="domain" description="C2H2-type" evidence="6">
    <location>
        <begin position="365"/>
        <end position="388"/>
    </location>
</feature>
<evidence type="ECO:0000256" key="1">
    <source>
        <dbReference type="ARBA" id="ARBA00004123"/>
    </source>
</evidence>
<dbReference type="InterPro" id="IPR011333">
    <property type="entry name" value="SKP1/BTB/POZ_sf"/>
</dbReference>
<dbReference type="GO" id="GO:0003006">
    <property type="term" value="P:developmental process involved in reproduction"/>
    <property type="evidence" value="ECO:0007669"/>
    <property type="project" value="UniProtKB-ARBA"/>
</dbReference>
<evidence type="ECO:0000256" key="3">
    <source>
        <dbReference type="PROSITE-ProRule" id="PRU00042"/>
    </source>
</evidence>
<dbReference type="InterPro" id="IPR036236">
    <property type="entry name" value="Znf_C2H2_sf"/>
</dbReference>
<dbReference type="Gene3D" id="3.30.160.60">
    <property type="entry name" value="Classic Zinc Finger"/>
    <property type="match status" value="3"/>
</dbReference>
<dbReference type="Pfam" id="PF00651">
    <property type="entry name" value="BTB"/>
    <property type="match status" value="1"/>
</dbReference>
<feature type="compositionally biased region" description="Basic and acidic residues" evidence="4">
    <location>
        <begin position="224"/>
        <end position="234"/>
    </location>
</feature>
<dbReference type="SMART" id="SM00225">
    <property type="entry name" value="BTB"/>
    <property type="match status" value="1"/>
</dbReference>
<dbReference type="PROSITE" id="PS50157">
    <property type="entry name" value="ZINC_FINGER_C2H2_2"/>
    <property type="match status" value="4"/>
</dbReference>
<keyword evidence="3" id="KW-0863">Zinc-finger</keyword>
<dbReference type="GO" id="GO:0048666">
    <property type="term" value="P:neuron development"/>
    <property type="evidence" value="ECO:0007669"/>
    <property type="project" value="UniProtKB-ARBA"/>
</dbReference>
<name>A0AAN9TT62_9HEMI</name>
<feature type="domain" description="C2H2-type" evidence="6">
    <location>
        <begin position="430"/>
        <end position="457"/>
    </location>
</feature>
<dbReference type="GO" id="GO:0048513">
    <property type="term" value="P:animal organ development"/>
    <property type="evidence" value="ECO:0007669"/>
    <property type="project" value="UniProtKB-ARBA"/>
</dbReference>
<feature type="region of interest" description="Disordered" evidence="4">
    <location>
        <begin position="161"/>
        <end position="292"/>
    </location>
</feature>
<dbReference type="GO" id="GO:0005634">
    <property type="term" value="C:nucleus"/>
    <property type="evidence" value="ECO:0007669"/>
    <property type="project" value="UniProtKB-SubCell"/>
</dbReference>
<dbReference type="PROSITE" id="PS50097">
    <property type="entry name" value="BTB"/>
    <property type="match status" value="1"/>
</dbReference>
<dbReference type="GO" id="GO:0006357">
    <property type="term" value="P:regulation of transcription by RNA polymerase II"/>
    <property type="evidence" value="ECO:0007669"/>
    <property type="project" value="TreeGrafter"/>
</dbReference>
<evidence type="ECO:0008006" key="9">
    <source>
        <dbReference type="Google" id="ProtNLM"/>
    </source>
</evidence>
<feature type="compositionally biased region" description="Low complexity" evidence="4">
    <location>
        <begin position="161"/>
        <end position="183"/>
    </location>
</feature>
<gene>
    <name evidence="7" type="ORF">V9T40_005603</name>
</gene>
<dbReference type="GO" id="GO:0008270">
    <property type="term" value="F:zinc ion binding"/>
    <property type="evidence" value="ECO:0007669"/>
    <property type="project" value="UniProtKB-KW"/>
</dbReference>
<dbReference type="PANTHER" id="PTHR23110:SF99">
    <property type="entry name" value="BROAD-COMPLEX CORE PROTEIN ISOFORM 6"/>
    <property type="match status" value="1"/>
</dbReference>
<sequence length="457" mass="51564">MAADHFCLRWNNYQSNMVSELDSLRSDEDLVDVTLSCEGHLLKAHKVILSACSSYFRNVFKENPCKHPVVILKDVNYEDVEALLSFVYQGVVYISEKKLNSFLQTAELLQIRGLTGAATTMKEASFSDVTTNQKVNDKSNVPPPPQLLTANLLNSWNKQSMMNSSCSTKSSNNSNPTSPSLPSGKRKRTLPNKLPAKENFESSDTNSNQDCSEAENDLPTVKSELIDTEVRGEDDYNSIDDMTREESSQEENRSYFENMESDENEDENSETKKRKTNPLMLDQMPSNPLIKGDLGPATAAACSNLFNIVSNYTSPLASSDQNSSASESKWKCMKPQECKICHKTFSNAGNLRQHVTNVHTPGEPVQCELCSKEFKNKEYLRKHKVIIHKAPLRSHLAQCGNCPHCGKTYSNQSALKYHVRLMHCDLTNQFSCYLCPMSFAHRDDYKAHMWEIHKVRS</sequence>
<feature type="domain" description="BTB" evidence="5">
    <location>
        <begin position="31"/>
        <end position="96"/>
    </location>
</feature>
<evidence type="ECO:0000256" key="2">
    <source>
        <dbReference type="ARBA" id="ARBA00023242"/>
    </source>
</evidence>
<organism evidence="7 8">
    <name type="scientific">Parthenolecanium corni</name>
    <dbReference type="NCBI Taxonomy" id="536013"/>
    <lineage>
        <taxon>Eukaryota</taxon>
        <taxon>Metazoa</taxon>
        <taxon>Ecdysozoa</taxon>
        <taxon>Arthropoda</taxon>
        <taxon>Hexapoda</taxon>
        <taxon>Insecta</taxon>
        <taxon>Pterygota</taxon>
        <taxon>Neoptera</taxon>
        <taxon>Paraneoptera</taxon>
        <taxon>Hemiptera</taxon>
        <taxon>Sternorrhyncha</taxon>
        <taxon>Coccoidea</taxon>
        <taxon>Coccidae</taxon>
        <taxon>Parthenolecanium</taxon>
    </lineage>
</organism>
<dbReference type="PROSITE" id="PS00028">
    <property type="entry name" value="ZINC_FINGER_C2H2_1"/>
    <property type="match status" value="4"/>
</dbReference>
<evidence type="ECO:0000259" key="5">
    <source>
        <dbReference type="PROSITE" id="PS50097"/>
    </source>
</evidence>
<keyword evidence="3" id="KW-0862">Zinc</keyword>
<evidence type="ECO:0000256" key="4">
    <source>
        <dbReference type="SAM" id="MobiDB-lite"/>
    </source>
</evidence>
<dbReference type="InterPro" id="IPR013087">
    <property type="entry name" value="Znf_C2H2_type"/>
</dbReference>
<proteinExistence type="predicted"/>
<feature type="compositionally biased region" description="Polar residues" evidence="4">
    <location>
        <begin position="202"/>
        <end position="211"/>
    </location>
</feature>